<reference evidence="2 3" key="1">
    <citation type="journal article" date="2015" name="Nature">
        <title>rRNA introns, odd ribosomes, and small enigmatic genomes across a large radiation of phyla.</title>
        <authorList>
            <person name="Brown C.T."/>
            <person name="Hug L.A."/>
            <person name="Thomas B.C."/>
            <person name="Sharon I."/>
            <person name="Castelle C.J."/>
            <person name="Singh A."/>
            <person name="Wilkins M.J."/>
            <person name="Williams K.H."/>
            <person name="Banfield J.F."/>
        </authorList>
    </citation>
    <scope>NUCLEOTIDE SEQUENCE [LARGE SCALE GENOMIC DNA]</scope>
</reference>
<dbReference type="GO" id="GO:0008757">
    <property type="term" value="F:S-adenosylmethionine-dependent methyltransferase activity"/>
    <property type="evidence" value="ECO:0007669"/>
    <property type="project" value="InterPro"/>
</dbReference>
<accession>A0A0G0NTX5</accession>
<organism evidence="2 3">
    <name type="scientific">Candidatus Shapirobacteria bacterium GW2011_GWE1_38_92</name>
    <dbReference type="NCBI Taxonomy" id="1618489"/>
    <lineage>
        <taxon>Bacteria</taxon>
        <taxon>Candidatus Shapironibacteriota</taxon>
    </lineage>
</organism>
<protein>
    <recommendedName>
        <fullName evidence="1">Methyltransferase type 11 domain-containing protein</fullName>
    </recommendedName>
</protein>
<proteinExistence type="predicted"/>
<evidence type="ECO:0000259" key="1">
    <source>
        <dbReference type="Pfam" id="PF08241"/>
    </source>
</evidence>
<dbReference type="SUPFAM" id="SSF53335">
    <property type="entry name" value="S-adenosyl-L-methionine-dependent methyltransferases"/>
    <property type="match status" value="1"/>
</dbReference>
<comment type="caution">
    <text evidence="2">The sequence shown here is derived from an EMBL/GenBank/DDBJ whole genome shotgun (WGS) entry which is preliminary data.</text>
</comment>
<name>A0A0G0NTX5_9BACT</name>
<dbReference type="Gene3D" id="3.40.50.150">
    <property type="entry name" value="Vaccinia Virus protein VP39"/>
    <property type="match status" value="1"/>
</dbReference>
<evidence type="ECO:0000313" key="2">
    <source>
        <dbReference type="EMBL" id="KKQ89304.1"/>
    </source>
</evidence>
<dbReference type="InterPro" id="IPR013216">
    <property type="entry name" value="Methyltransf_11"/>
</dbReference>
<sequence length="137" mass="16168">METAKGVDYVFDLIERARAKNKNQRHFFTVADITKKLPIRKKDFSRIVSVLMLHKIKDIEGFFKNVSDHMAIDGIFLMVIYHPFLNLKEKLKDEIYIDHGLEQISKEVKNQHLVIDSINEFEEEKVKYMAIKCRKIG</sequence>
<dbReference type="InterPro" id="IPR029063">
    <property type="entry name" value="SAM-dependent_MTases_sf"/>
</dbReference>
<dbReference type="AlphaFoldDB" id="A0A0G0NTX5"/>
<feature type="domain" description="Methyltransferase type 11" evidence="1">
    <location>
        <begin position="5"/>
        <end position="77"/>
    </location>
</feature>
<gene>
    <name evidence="2" type="ORF">UT14_C0062G0006</name>
</gene>
<dbReference type="Pfam" id="PF08241">
    <property type="entry name" value="Methyltransf_11"/>
    <property type="match status" value="1"/>
</dbReference>
<evidence type="ECO:0000313" key="3">
    <source>
        <dbReference type="Proteomes" id="UP000033841"/>
    </source>
</evidence>
<dbReference type="Proteomes" id="UP000033841">
    <property type="component" value="Unassembled WGS sequence"/>
</dbReference>
<dbReference type="CDD" id="cd02440">
    <property type="entry name" value="AdoMet_MTases"/>
    <property type="match status" value="1"/>
</dbReference>
<dbReference type="EMBL" id="LBVR01000062">
    <property type="protein sequence ID" value="KKQ89304.1"/>
    <property type="molecule type" value="Genomic_DNA"/>
</dbReference>